<feature type="disulfide bond" evidence="15">
    <location>
        <begin position="28"/>
        <end position="68"/>
    </location>
</feature>
<evidence type="ECO:0000256" key="17">
    <source>
        <dbReference type="SAM" id="SignalP"/>
    </source>
</evidence>
<dbReference type="EMBL" id="KN847476">
    <property type="protein sequence ID" value="KIX07790.1"/>
    <property type="molecule type" value="Genomic_DNA"/>
</dbReference>
<keyword evidence="7" id="KW-0336">GPI-anchor</keyword>
<organism evidence="19 20">
    <name type="scientific">Rhinocladiella mackenziei CBS 650.93</name>
    <dbReference type="NCBI Taxonomy" id="1442369"/>
    <lineage>
        <taxon>Eukaryota</taxon>
        <taxon>Fungi</taxon>
        <taxon>Dikarya</taxon>
        <taxon>Ascomycota</taxon>
        <taxon>Pezizomycotina</taxon>
        <taxon>Eurotiomycetes</taxon>
        <taxon>Chaetothyriomycetidae</taxon>
        <taxon>Chaetothyriales</taxon>
        <taxon>Herpotrichiellaceae</taxon>
        <taxon>Rhinocladiella</taxon>
    </lineage>
</organism>
<dbReference type="Proteomes" id="UP000053617">
    <property type="component" value="Unassembled WGS sequence"/>
</dbReference>
<evidence type="ECO:0000256" key="10">
    <source>
        <dbReference type="ARBA" id="ARBA00023004"/>
    </source>
</evidence>
<dbReference type="GeneID" id="25290515"/>
<evidence type="ECO:0000256" key="14">
    <source>
        <dbReference type="ARBA" id="ARBA00023288"/>
    </source>
</evidence>
<dbReference type="SMART" id="SM00747">
    <property type="entry name" value="CFEM"/>
    <property type="match status" value="1"/>
</dbReference>
<feature type="chain" id="PRO_5002244817" description="CFEM domain-containing protein" evidence="17">
    <location>
        <begin position="20"/>
        <end position="220"/>
    </location>
</feature>
<keyword evidence="10 15" id="KW-0408">Iron</keyword>
<dbReference type="PANTHER" id="PTHR37928">
    <property type="entry name" value="CFEM DOMAIN PROTEIN (AFU_ORTHOLOGUE AFUA_6G14090)"/>
    <property type="match status" value="1"/>
</dbReference>
<feature type="disulfide bond" evidence="15">
    <location>
        <begin position="51"/>
        <end position="84"/>
    </location>
</feature>
<evidence type="ECO:0000259" key="18">
    <source>
        <dbReference type="PROSITE" id="PS52012"/>
    </source>
</evidence>
<evidence type="ECO:0000256" key="12">
    <source>
        <dbReference type="ARBA" id="ARBA00023157"/>
    </source>
</evidence>
<feature type="binding site" description="axial binding residue" evidence="15">
    <location>
        <position position="46"/>
    </location>
    <ligand>
        <name>heme</name>
        <dbReference type="ChEBI" id="CHEBI:30413"/>
    </ligand>
    <ligandPart>
        <name>Fe</name>
        <dbReference type="ChEBI" id="CHEBI:18248"/>
    </ligandPart>
</feature>
<dbReference type="GO" id="GO:0005576">
    <property type="term" value="C:extracellular region"/>
    <property type="evidence" value="ECO:0007669"/>
    <property type="project" value="UniProtKB-SubCell"/>
</dbReference>
<keyword evidence="8 15" id="KW-0479">Metal-binding</keyword>
<comment type="subcellular location">
    <subcellularLocation>
        <location evidence="1">Cell membrane</location>
        <topology evidence="1">Lipid-anchor</topology>
        <topology evidence="1">GPI-anchor</topology>
    </subcellularLocation>
    <subcellularLocation>
        <location evidence="2">Secreted</location>
    </subcellularLocation>
</comment>
<keyword evidence="13" id="KW-0325">Glycoprotein</keyword>
<dbReference type="InterPro" id="IPR051735">
    <property type="entry name" value="CFEM_domain"/>
</dbReference>
<evidence type="ECO:0000256" key="3">
    <source>
        <dbReference type="ARBA" id="ARBA00010031"/>
    </source>
</evidence>
<dbReference type="AlphaFoldDB" id="A0A0D2JF12"/>
<evidence type="ECO:0000256" key="16">
    <source>
        <dbReference type="SAM" id="MobiDB-lite"/>
    </source>
</evidence>
<dbReference type="PROSITE" id="PS52012">
    <property type="entry name" value="CFEM"/>
    <property type="match status" value="1"/>
</dbReference>
<dbReference type="Pfam" id="PF05730">
    <property type="entry name" value="CFEM"/>
    <property type="match status" value="1"/>
</dbReference>
<dbReference type="STRING" id="1442369.A0A0D2JF12"/>
<dbReference type="InterPro" id="IPR008427">
    <property type="entry name" value="Extracellular_membr_CFEM_dom"/>
</dbReference>
<dbReference type="GO" id="GO:0005886">
    <property type="term" value="C:plasma membrane"/>
    <property type="evidence" value="ECO:0007669"/>
    <property type="project" value="UniProtKB-SubCell"/>
</dbReference>
<evidence type="ECO:0000256" key="9">
    <source>
        <dbReference type="ARBA" id="ARBA00022729"/>
    </source>
</evidence>
<keyword evidence="4" id="KW-1003">Cell membrane</keyword>
<evidence type="ECO:0000256" key="1">
    <source>
        <dbReference type="ARBA" id="ARBA00004609"/>
    </source>
</evidence>
<keyword evidence="14" id="KW-0449">Lipoprotein</keyword>
<keyword evidence="11" id="KW-0472">Membrane</keyword>
<feature type="region of interest" description="Disordered" evidence="16">
    <location>
        <begin position="104"/>
        <end position="195"/>
    </location>
</feature>
<feature type="compositionally biased region" description="Polar residues" evidence="16">
    <location>
        <begin position="135"/>
        <end position="144"/>
    </location>
</feature>
<name>A0A0D2JF12_9EURO</name>
<evidence type="ECO:0000256" key="4">
    <source>
        <dbReference type="ARBA" id="ARBA00022475"/>
    </source>
</evidence>
<evidence type="ECO:0000256" key="11">
    <source>
        <dbReference type="ARBA" id="ARBA00023136"/>
    </source>
</evidence>
<keyword evidence="6 15" id="KW-0349">Heme</keyword>
<feature type="compositionally biased region" description="Low complexity" evidence="16">
    <location>
        <begin position="104"/>
        <end position="134"/>
    </location>
</feature>
<feature type="domain" description="CFEM" evidence="18">
    <location>
        <begin position="1"/>
        <end position="113"/>
    </location>
</feature>
<keyword evidence="9 17" id="KW-0732">Signal</keyword>
<dbReference type="OrthoDB" id="3065412at2759"/>
<proteinExistence type="inferred from homology"/>
<evidence type="ECO:0000313" key="19">
    <source>
        <dbReference type="EMBL" id="KIX07790.1"/>
    </source>
</evidence>
<dbReference type="HOGENOM" id="CLU_063084_1_0_1"/>
<keyword evidence="5" id="KW-0964">Secreted</keyword>
<feature type="disulfide bond" evidence="15">
    <location>
        <begin position="42"/>
        <end position="49"/>
    </location>
</feature>
<evidence type="ECO:0000256" key="15">
    <source>
        <dbReference type="PROSITE-ProRule" id="PRU01356"/>
    </source>
</evidence>
<evidence type="ECO:0000256" key="8">
    <source>
        <dbReference type="ARBA" id="ARBA00022723"/>
    </source>
</evidence>
<keyword evidence="12 15" id="KW-1015">Disulfide bond</keyword>
<comment type="caution">
    <text evidence="15">Lacks conserved residue(s) required for the propagation of feature annotation.</text>
</comment>
<evidence type="ECO:0000256" key="5">
    <source>
        <dbReference type="ARBA" id="ARBA00022525"/>
    </source>
</evidence>
<evidence type="ECO:0000256" key="2">
    <source>
        <dbReference type="ARBA" id="ARBA00004613"/>
    </source>
</evidence>
<dbReference type="RefSeq" id="XP_013274926.1">
    <property type="nucleotide sequence ID" value="XM_013419472.1"/>
</dbReference>
<sequence length="220" mass="22181">MKSLAVGLIALALAIPALTQDITSLPQCAQQPILEAISASGCPLTDIACICDNDNFINGLVQLIPTLCNPDEVAVTSEFAVTLCSAYGVQLDLPTSATEGLASSTAVSTSPAPSATTTTTTSATAATSTEFTSSEPITTVEPTMTSETAPPSMESTETTSFTETTASTEVPSSTDATETTEASASESGAPAQQTDNSAMANTVGVSNLFGVVAVCMFAAM</sequence>
<gene>
    <name evidence="19" type="ORF">Z518_02444</name>
</gene>
<dbReference type="VEuPathDB" id="FungiDB:Z518_02444"/>
<dbReference type="GO" id="GO:0046872">
    <property type="term" value="F:metal ion binding"/>
    <property type="evidence" value="ECO:0007669"/>
    <property type="project" value="UniProtKB-UniRule"/>
</dbReference>
<dbReference type="GO" id="GO:0098552">
    <property type="term" value="C:side of membrane"/>
    <property type="evidence" value="ECO:0007669"/>
    <property type="project" value="UniProtKB-KW"/>
</dbReference>
<accession>A0A0D2JF12</accession>
<evidence type="ECO:0000313" key="20">
    <source>
        <dbReference type="Proteomes" id="UP000053617"/>
    </source>
</evidence>
<feature type="compositionally biased region" description="Low complexity" evidence="16">
    <location>
        <begin position="145"/>
        <end position="187"/>
    </location>
</feature>
<feature type="signal peptide" evidence="17">
    <location>
        <begin position="1"/>
        <end position="19"/>
    </location>
</feature>
<keyword evidence="20" id="KW-1185">Reference proteome</keyword>
<comment type="similarity">
    <text evidence="3">Belongs to the RBT5 family.</text>
</comment>
<dbReference type="PANTHER" id="PTHR37928:SF2">
    <property type="entry name" value="GPI ANCHORED CFEM DOMAIN PROTEIN (AFU_ORTHOLOGUE AFUA_6G10580)"/>
    <property type="match status" value="1"/>
</dbReference>
<protein>
    <recommendedName>
        <fullName evidence="18">CFEM domain-containing protein</fullName>
    </recommendedName>
</protein>
<reference evidence="19 20" key="1">
    <citation type="submission" date="2015-01" db="EMBL/GenBank/DDBJ databases">
        <title>The Genome Sequence of Rhinocladiella mackenzie CBS 650.93.</title>
        <authorList>
            <consortium name="The Broad Institute Genomics Platform"/>
            <person name="Cuomo C."/>
            <person name="de Hoog S."/>
            <person name="Gorbushina A."/>
            <person name="Stielow B."/>
            <person name="Teixiera M."/>
            <person name="Abouelleil A."/>
            <person name="Chapman S.B."/>
            <person name="Priest M."/>
            <person name="Young S.K."/>
            <person name="Wortman J."/>
            <person name="Nusbaum C."/>
            <person name="Birren B."/>
        </authorList>
    </citation>
    <scope>NUCLEOTIDE SEQUENCE [LARGE SCALE GENOMIC DNA]</scope>
    <source>
        <strain evidence="19 20">CBS 650.93</strain>
    </source>
</reference>
<evidence type="ECO:0000256" key="13">
    <source>
        <dbReference type="ARBA" id="ARBA00023180"/>
    </source>
</evidence>
<evidence type="ECO:0000256" key="6">
    <source>
        <dbReference type="ARBA" id="ARBA00022617"/>
    </source>
</evidence>
<evidence type="ECO:0000256" key="7">
    <source>
        <dbReference type="ARBA" id="ARBA00022622"/>
    </source>
</evidence>